<sequence>MEGILSLVAEDHLRNGAIRYGGLFTPGLLKILTSKNGLSAEWSITKYNDHCAIVKTSLS</sequence>
<dbReference type="AlphaFoldDB" id="A0A284QSF0"/>
<keyword evidence="2" id="KW-1185">Reference proteome</keyword>
<protein>
    <submittedName>
        <fullName evidence="1">Uncharacterized protein</fullName>
    </submittedName>
</protein>
<dbReference type="Proteomes" id="UP000219338">
    <property type="component" value="Unassembled WGS sequence"/>
</dbReference>
<reference evidence="2" key="1">
    <citation type="journal article" date="2017" name="Nat. Ecol. Evol.">
        <title>Genome expansion and lineage-specific genetic innovations in the forest pathogenic fungi Armillaria.</title>
        <authorList>
            <person name="Sipos G."/>
            <person name="Prasanna A.N."/>
            <person name="Walter M.C."/>
            <person name="O'Connor E."/>
            <person name="Balint B."/>
            <person name="Krizsan K."/>
            <person name="Kiss B."/>
            <person name="Hess J."/>
            <person name="Varga T."/>
            <person name="Slot J."/>
            <person name="Riley R."/>
            <person name="Boka B."/>
            <person name="Rigling D."/>
            <person name="Barry K."/>
            <person name="Lee J."/>
            <person name="Mihaltcheva S."/>
            <person name="LaButti K."/>
            <person name="Lipzen A."/>
            <person name="Waldron R."/>
            <person name="Moloney N.M."/>
            <person name="Sperisen C."/>
            <person name="Kredics L."/>
            <person name="Vagvoelgyi C."/>
            <person name="Patrignani A."/>
            <person name="Fitzpatrick D."/>
            <person name="Nagy I."/>
            <person name="Doyle S."/>
            <person name="Anderson J.B."/>
            <person name="Grigoriev I.V."/>
            <person name="Gueldener U."/>
            <person name="Muensterkoetter M."/>
            <person name="Nagy L.G."/>
        </authorList>
    </citation>
    <scope>NUCLEOTIDE SEQUENCE [LARGE SCALE GENOMIC DNA]</scope>
    <source>
        <strain evidence="2">C18/9</strain>
    </source>
</reference>
<gene>
    <name evidence="1" type="ORF">ARMOST_02626</name>
</gene>
<dbReference type="EMBL" id="FUEG01000002">
    <property type="protein sequence ID" value="SJK99333.1"/>
    <property type="molecule type" value="Genomic_DNA"/>
</dbReference>
<proteinExistence type="predicted"/>
<name>A0A284QSF0_ARMOS</name>
<evidence type="ECO:0000313" key="1">
    <source>
        <dbReference type="EMBL" id="SJK99333.1"/>
    </source>
</evidence>
<evidence type="ECO:0000313" key="2">
    <source>
        <dbReference type="Proteomes" id="UP000219338"/>
    </source>
</evidence>
<organism evidence="1 2">
    <name type="scientific">Armillaria ostoyae</name>
    <name type="common">Armillaria root rot fungus</name>
    <dbReference type="NCBI Taxonomy" id="47428"/>
    <lineage>
        <taxon>Eukaryota</taxon>
        <taxon>Fungi</taxon>
        <taxon>Dikarya</taxon>
        <taxon>Basidiomycota</taxon>
        <taxon>Agaricomycotina</taxon>
        <taxon>Agaricomycetes</taxon>
        <taxon>Agaricomycetidae</taxon>
        <taxon>Agaricales</taxon>
        <taxon>Marasmiineae</taxon>
        <taxon>Physalacriaceae</taxon>
        <taxon>Armillaria</taxon>
    </lineage>
</organism>
<accession>A0A284QSF0</accession>